<organism evidence="1 2">
    <name type="scientific">Glossina palpalis gambiensis</name>
    <dbReference type="NCBI Taxonomy" id="67801"/>
    <lineage>
        <taxon>Eukaryota</taxon>
        <taxon>Metazoa</taxon>
        <taxon>Ecdysozoa</taxon>
        <taxon>Arthropoda</taxon>
        <taxon>Hexapoda</taxon>
        <taxon>Insecta</taxon>
        <taxon>Pterygota</taxon>
        <taxon>Neoptera</taxon>
        <taxon>Endopterygota</taxon>
        <taxon>Diptera</taxon>
        <taxon>Brachycera</taxon>
        <taxon>Muscomorpha</taxon>
        <taxon>Hippoboscoidea</taxon>
        <taxon>Glossinidae</taxon>
        <taxon>Glossina</taxon>
    </lineage>
</organism>
<reference evidence="2" key="1">
    <citation type="submission" date="2015-01" db="EMBL/GenBank/DDBJ databases">
        <authorList>
            <person name="Aksoy S."/>
            <person name="Warren W."/>
            <person name="Wilson R.K."/>
        </authorList>
    </citation>
    <scope>NUCLEOTIDE SEQUENCE [LARGE SCALE GENOMIC DNA]</scope>
    <source>
        <strain evidence="2">IAEA</strain>
    </source>
</reference>
<evidence type="ECO:0000313" key="2">
    <source>
        <dbReference type="Proteomes" id="UP000092460"/>
    </source>
</evidence>
<protein>
    <submittedName>
        <fullName evidence="1">Uncharacterized protein</fullName>
    </submittedName>
</protein>
<evidence type="ECO:0000313" key="1">
    <source>
        <dbReference type="EnsemblMetazoa" id="GPPI049228-PA"/>
    </source>
</evidence>
<dbReference type="VEuPathDB" id="VectorBase:GPPI049228"/>
<name>A0A1B0C4V4_9MUSC</name>
<proteinExistence type="predicted"/>
<dbReference type="AlphaFoldDB" id="A0A1B0C4V4"/>
<keyword evidence="2" id="KW-1185">Reference proteome</keyword>
<sequence>MTCVKTMKTPKMDNRSVEIPPQPHIKIQNHTRYNGTTSWQTGTSVPDIISSIYRDRAGRSQVIALGAPAVYYAFSNHAITTGAKLGNYFQLMH</sequence>
<dbReference type="EMBL" id="JXJN01025697">
    <property type="status" value="NOT_ANNOTATED_CDS"/>
    <property type="molecule type" value="Genomic_DNA"/>
</dbReference>
<dbReference type="Proteomes" id="UP000092460">
    <property type="component" value="Unassembled WGS sequence"/>
</dbReference>
<dbReference type="EnsemblMetazoa" id="GPPI049228-RA">
    <property type="protein sequence ID" value="GPPI049228-PA"/>
    <property type="gene ID" value="GPPI049228"/>
</dbReference>
<accession>A0A1B0C4V4</accession>
<reference evidence="1" key="2">
    <citation type="submission" date="2020-05" db="UniProtKB">
        <authorList>
            <consortium name="EnsemblMetazoa"/>
        </authorList>
    </citation>
    <scope>IDENTIFICATION</scope>
    <source>
        <strain evidence="1">IAEA</strain>
    </source>
</reference>